<sequence length="608" mass="69762">MVLRNPKCCHGDVFYDVQDGLLYQNDDYFEKHENSLCLILYHDELEVCNPLGSNAGVHKLDMYYYTIANLCPKFRSKRCAVHLFAIANADLVKKYGIDTIMKPLVDDLNILYKGYKMEINGVEKVIHGKVLICAGDTLGQHYCGGYKEGVGVAFQKCRHCQCAFEQMQRDFLEEAFVLRTMETYSAQFDAIEQAPTLNVQNDLKTTYGLTTRSSLCQLPTFDVTQQLPQDIMHTLLEGVVQYEVRLVLLHYIQSSQTSLSEINGAILSHEYGYSEISDKPIPLRDTVFHGDERYKLKYNAAKARLFLRLLPFLISPLIDTDDQYYQFLLQLIQIVQLIFSPVIKLDTIKHLAELIEQHLSQFKELFPNCNITPKQHYLLHIPTSIQMLGPMVRSSCFSFESAHNFFKELARKQNFKNLPLSLAKRHQFNLCCNFGDAAENPSSYPLFSSEKTFGVLKMVNAEVCLSLRERFNSCGLLPGIDLVNVYKVSWITLFGTKYAKSGVIAVDVAGDPALPVFGVILCIWSILDFVYFDVRLLHTQRFDHKYQAYCVRDVENYEDCTTICPYDNLVDFNVFHCKKDKHGNQYVPVKYDLCDIIEEHAEGRNPLH</sequence>
<accession>A0A7D9I0S2</accession>
<comment type="caution">
    <text evidence="2">The sequence shown here is derived from an EMBL/GenBank/DDBJ whole genome shotgun (WGS) entry which is preliminary data.</text>
</comment>
<dbReference type="Proteomes" id="UP001152795">
    <property type="component" value="Unassembled WGS sequence"/>
</dbReference>
<dbReference type="EMBL" id="CACRXK020003116">
    <property type="protein sequence ID" value="CAB3997509.1"/>
    <property type="molecule type" value="Genomic_DNA"/>
</dbReference>
<dbReference type="InterPro" id="IPR025452">
    <property type="entry name" value="DUF4218"/>
</dbReference>
<evidence type="ECO:0000259" key="1">
    <source>
        <dbReference type="Pfam" id="PF13960"/>
    </source>
</evidence>
<keyword evidence="3" id="KW-1185">Reference proteome</keyword>
<reference evidence="2" key="1">
    <citation type="submission" date="2020-04" db="EMBL/GenBank/DDBJ databases">
        <authorList>
            <person name="Alioto T."/>
            <person name="Alioto T."/>
            <person name="Gomez Garrido J."/>
        </authorList>
    </citation>
    <scope>NUCLEOTIDE SEQUENCE</scope>
    <source>
        <strain evidence="2">A484AB</strain>
    </source>
</reference>
<dbReference type="AlphaFoldDB" id="A0A7D9I0S2"/>
<feature type="domain" description="DUF4218" evidence="1">
    <location>
        <begin position="339"/>
        <end position="413"/>
    </location>
</feature>
<evidence type="ECO:0000313" key="3">
    <source>
        <dbReference type="Proteomes" id="UP001152795"/>
    </source>
</evidence>
<organism evidence="2 3">
    <name type="scientific">Paramuricea clavata</name>
    <name type="common">Red gorgonian</name>
    <name type="synonym">Violescent sea-whip</name>
    <dbReference type="NCBI Taxonomy" id="317549"/>
    <lineage>
        <taxon>Eukaryota</taxon>
        <taxon>Metazoa</taxon>
        <taxon>Cnidaria</taxon>
        <taxon>Anthozoa</taxon>
        <taxon>Octocorallia</taxon>
        <taxon>Malacalcyonacea</taxon>
        <taxon>Plexauridae</taxon>
        <taxon>Paramuricea</taxon>
    </lineage>
</organism>
<proteinExistence type="predicted"/>
<dbReference type="Pfam" id="PF13960">
    <property type="entry name" value="DUF4218"/>
    <property type="match status" value="1"/>
</dbReference>
<gene>
    <name evidence="2" type="ORF">PACLA_8A053873</name>
</gene>
<name>A0A7D9I0S2_PARCT</name>
<evidence type="ECO:0000313" key="2">
    <source>
        <dbReference type="EMBL" id="CAB3997509.1"/>
    </source>
</evidence>
<dbReference type="PANTHER" id="PTHR31912:SF34">
    <property type="entry name" value="NOTOCHORD-RELATED PROTEIN"/>
    <property type="match status" value="1"/>
</dbReference>
<dbReference type="OrthoDB" id="5950509at2759"/>
<dbReference type="PANTHER" id="PTHR31912">
    <property type="entry name" value="IP13529P"/>
    <property type="match status" value="1"/>
</dbReference>
<protein>
    <recommendedName>
        <fullName evidence="1">DUF4218 domain-containing protein</fullName>
    </recommendedName>
</protein>